<keyword evidence="1 2" id="KW-0663">Pyridoxal phosphate</keyword>
<dbReference type="SUPFAM" id="SSF51419">
    <property type="entry name" value="PLP-binding barrel"/>
    <property type="match status" value="1"/>
</dbReference>
<comment type="cofactor">
    <cofactor evidence="3">
        <name>pyridoxal 5'-phosphate</name>
        <dbReference type="ChEBI" id="CHEBI:597326"/>
    </cofactor>
</comment>
<dbReference type="PANTHER" id="PTHR10146">
    <property type="entry name" value="PROLINE SYNTHETASE CO-TRANSCRIBED BACTERIAL HOMOLOG PROTEIN"/>
    <property type="match status" value="1"/>
</dbReference>
<dbReference type="InterPro" id="IPR001608">
    <property type="entry name" value="Ala_racemase_N"/>
</dbReference>
<dbReference type="Pfam" id="PF01168">
    <property type="entry name" value="Ala_racemase_N"/>
    <property type="match status" value="1"/>
</dbReference>
<gene>
    <name evidence="6" type="ORF">OCK74_17005</name>
</gene>
<dbReference type="InterPro" id="IPR029066">
    <property type="entry name" value="PLP-binding_barrel"/>
</dbReference>
<feature type="domain" description="Alanine racemase N-terminal" evidence="5">
    <location>
        <begin position="10"/>
        <end position="222"/>
    </location>
</feature>
<keyword evidence="7" id="KW-1185">Reference proteome</keyword>
<dbReference type="GO" id="GO:0030170">
    <property type="term" value="F:pyridoxal phosphate binding"/>
    <property type="evidence" value="ECO:0007669"/>
    <property type="project" value="UniProtKB-UniRule"/>
</dbReference>
<evidence type="ECO:0000313" key="6">
    <source>
        <dbReference type="EMBL" id="MCU7550821.1"/>
    </source>
</evidence>
<evidence type="ECO:0000259" key="5">
    <source>
        <dbReference type="Pfam" id="PF01168"/>
    </source>
</evidence>
<dbReference type="Gene3D" id="3.20.20.10">
    <property type="entry name" value="Alanine racemase"/>
    <property type="match status" value="1"/>
</dbReference>
<dbReference type="AlphaFoldDB" id="A0A9X3B987"/>
<proteinExistence type="inferred from homology"/>
<dbReference type="HAMAP" id="MF_02087">
    <property type="entry name" value="PLP_homeostasis"/>
    <property type="match status" value="1"/>
</dbReference>
<evidence type="ECO:0000256" key="4">
    <source>
        <dbReference type="RuleBase" id="RU004514"/>
    </source>
</evidence>
<dbReference type="EMBL" id="JAOTIF010000015">
    <property type="protein sequence ID" value="MCU7550821.1"/>
    <property type="molecule type" value="Genomic_DNA"/>
</dbReference>
<feature type="modified residue" description="N6-(pyridoxal phosphate)lysine" evidence="2 3">
    <location>
        <position position="26"/>
    </location>
</feature>
<protein>
    <recommendedName>
        <fullName evidence="2">Pyridoxal phosphate homeostasis protein</fullName>
        <shortName evidence="2">PLP homeostasis protein</shortName>
    </recommendedName>
</protein>
<comment type="similarity">
    <text evidence="2 4">Belongs to the pyridoxal phosphate-binding protein YggS/PROSC family.</text>
</comment>
<evidence type="ECO:0000256" key="1">
    <source>
        <dbReference type="ARBA" id="ARBA00022898"/>
    </source>
</evidence>
<dbReference type="PROSITE" id="PS01211">
    <property type="entry name" value="UPF0001"/>
    <property type="match status" value="1"/>
</dbReference>
<dbReference type="NCBIfam" id="TIGR00044">
    <property type="entry name" value="YggS family pyridoxal phosphate-dependent enzyme"/>
    <property type="match status" value="1"/>
</dbReference>
<dbReference type="InterPro" id="IPR011078">
    <property type="entry name" value="PyrdxlP_homeostasis"/>
</dbReference>
<dbReference type="PIRSF" id="PIRSF004848">
    <property type="entry name" value="YBL036c_PLPDEIII"/>
    <property type="match status" value="1"/>
</dbReference>
<dbReference type="RefSeq" id="WP_279298258.1">
    <property type="nucleotide sequence ID" value="NZ_JAOTIF010000015.1"/>
</dbReference>
<reference evidence="6" key="2">
    <citation type="submission" date="2023-04" db="EMBL/GenBank/DDBJ databases">
        <title>Paracnuella aquatica gen. nov., sp. nov., a member of the family Chitinophagaceae isolated from a hot spring.</title>
        <authorList>
            <person name="Wang C."/>
        </authorList>
    </citation>
    <scope>NUCLEOTIDE SEQUENCE</scope>
    <source>
        <strain evidence="6">LB-8</strain>
    </source>
</reference>
<evidence type="ECO:0000256" key="2">
    <source>
        <dbReference type="HAMAP-Rule" id="MF_02087"/>
    </source>
</evidence>
<reference evidence="6" key="1">
    <citation type="submission" date="2022-09" db="EMBL/GenBank/DDBJ databases">
        <authorList>
            <person name="Yuan C."/>
            <person name="Ke Z."/>
        </authorList>
    </citation>
    <scope>NUCLEOTIDE SEQUENCE</scope>
    <source>
        <strain evidence="6">LB-8</strain>
    </source>
</reference>
<dbReference type="PANTHER" id="PTHR10146:SF14">
    <property type="entry name" value="PYRIDOXAL PHOSPHATE HOMEOSTASIS PROTEIN"/>
    <property type="match status" value="1"/>
</dbReference>
<name>A0A9X3B987_9BACT</name>
<dbReference type="Proteomes" id="UP001155483">
    <property type="component" value="Unassembled WGS sequence"/>
</dbReference>
<evidence type="ECO:0000313" key="7">
    <source>
        <dbReference type="Proteomes" id="UP001155483"/>
    </source>
</evidence>
<sequence length="226" mass="25959">MIKKNTYTAIIKDLTEKGVTLVAVSKTKPQESIKELYDLGQRDFGENYVQELVDKQAQLPQEIHWHFIGHLQSNKVKYIASFVHLIHGVDSYKLLVEINKQAAKNNRVIHVLLQVHIAQEETKFGLDENELDQMFNANQNQLSALQNIMVEGFMGMASFTDNKEQVRKEFKYLKSIFEKYKHVQIANCKIQTLSMGMSGDYLIAIEEGSNMVRIGSLIFGERNYIS</sequence>
<accession>A0A9X3B987</accession>
<dbReference type="CDD" id="cd00635">
    <property type="entry name" value="PLPDE_III_YBL036c_like"/>
    <property type="match status" value="1"/>
</dbReference>
<comment type="caution">
    <text evidence="6">The sequence shown here is derived from an EMBL/GenBank/DDBJ whole genome shotgun (WGS) entry which is preliminary data.</text>
</comment>
<comment type="function">
    <text evidence="2">Pyridoxal 5'-phosphate (PLP)-binding protein, which is involved in PLP homeostasis.</text>
</comment>
<organism evidence="6 7">
    <name type="scientific">Paraflavisolibacter caeni</name>
    <dbReference type="NCBI Taxonomy" id="2982496"/>
    <lineage>
        <taxon>Bacteria</taxon>
        <taxon>Pseudomonadati</taxon>
        <taxon>Bacteroidota</taxon>
        <taxon>Chitinophagia</taxon>
        <taxon>Chitinophagales</taxon>
        <taxon>Chitinophagaceae</taxon>
        <taxon>Paraflavisolibacter</taxon>
    </lineage>
</organism>
<evidence type="ECO:0000256" key="3">
    <source>
        <dbReference type="PIRSR" id="PIRSR004848-1"/>
    </source>
</evidence>
<dbReference type="FunFam" id="3.20.20.10:FF:000018">
    <property type="entry name" value="Pyridoxal phosphate homeostasis protein"/>
    <property type="match status" value="1"/>
</dbReference>